<gene>
    <name evidence="1" type="ORF">BJ992_001276</name>
</gene>
<keyword evidence="2" id="KW-1185">Reference proteome</keyword>
<reference evidence="1 2" key="1">
    <citation type="submission" date="2020-08" db="EMBL/GenBank/DDBJ databases">
        <title>Sequencing the genomes of 1000 actinobacteria strains.</title>
        <authorList>
            <person name="Klenk H.-P."/>
        </authorList>
    </citation>
    <scope>NUCLEOTIDE SEQUENCE [LARGE SCALE GENOMIC DNA]</scope>
    <source>
        <strain evidence="1 2">DSM 44936</strain>
    </source>
</reference>
<dbReference type="AlphaFoldDB" id="A0A7X0M513"/>
<dbReference type="RefSeq" id="WP_184979002.1">
    <property type="nucleotide sequence ID" value="NZ_BAAALO010000042.1"/>
</dbReference>
<evidence type="ECO:0000313" key="2">
    <source>
        <dbReference type="Proteomes" id="UP000555564"/>
    </source>
</evidence>
<dbReference type="EMBL" id="JACHIU010000001">
    <property type="protein sequence ID" value="MBB6471845.1"/>
    <property type="molecule type" value="Genomic_DNA"/>
</dbReference>
<organism evidence="1 2">
    <name type="scientific">Sphaerisporangium rubeum</name>
    <dbReference type="NCBI Taxonomy" id="321317"/>
    <lineage>
        <taxon>Bacteria</taxon>
        <taxon>Bacillati</taxon>
        <taxon>Actinomycetota</taxon>
        <taxon>Actinomycetes</taxon>
        <taxon>Streptosporangiales</taxon>
        <taxon>Streptosporangiaceae</taxon>
        <taxon>Sphaerisporangium</taxon>
    </lineage>
</organism>
<protein>
    <submittedName>
        <fullName evidence="1">Uncharacterized protein</fullName>
    </submittedName>
</protein>
<name>A0A7X0M513_9ACTN</name>
<sequence length="181" mass="19353">MAELGGLTARERQLIIDEFVEQAFAGIDPDATGARIAEGMRILPQDAPDELQPEKAAAWAELTGLLADGSFRDRVRQMAVTGARGQEEPRYDPAPITEHAGAAVAAGVAPDSAQAKEIVDRVVGAGATAEEKATIAGQIETFADRRVERYWELMGVLNDRPAFPSAVPAFEWFAAALRAHA</sequence>
<dbReference type="Proteomes" id="UP000555564">
    <property type="component" value="Unassembled WGS sequence"/>
</dbReference>
<proteinExistence type="predicted"/>
<comment type="caution">
    <text evidence="1">The sequence shown here is derived from an EMBL/GenBank/DDBJ whole genome shotgun (WGS) entry which is preliminary data.</text>
</comment>
<accession>A0A7X0M513</accession>
<evidence type="ECO:0000313" key="1">
    <source>
        <dbReference type="EMBL" id="MBB6471845.1"/>
    </source>
</evidence>